<dbReference type="InterPro" id="IPR014729">
    <property type="entry name" value="Rossmann-like_a/b/a_fold"/>
</dbReference>
<keyword evidence="12 29" id="KW-0812">Transmembrane</keyword>
<evidence type="ECO:0000256" key="9">
    <source>
        <dbReference type="ARBA" id="ARBA00022490"/>
    </source>
</evidence>
<evidence type="ECO:0000256" key="5">
    <source>
        <dbReference type="ARBA" id="ARBA00007811"/>
    </source>
</evidence>
<comment type="similarity">
    <text evidence="4">Belongs to the class-I aminoacyl-tRNA synthetase family.</text>
</comment>
<evidence type="ECO:0000256" key="8">
    <source>
        <dbReference type="ARBA" id="ARBA00013782"/>
    </source>
</evidence>
<comment type="similarity">
    <text evidence="5">Belongs to the very long-chain fatty acids dehydratase HACD family.</text>
</comment>
<feature type="region of interest" description="Disordered" evidence="28">
    <location>
        <begin position="531"/>
        <end position="552"/>
    </location>
</feature>
<evidence type="ECO:0000256" key="16">
    <source>
        <dbReference type="ARBA" id="ARBA00022840"/>
    </source>
</evidence>
<dbReference type="CDD" id="cd06465">
    <property type="entry name" value="p23_hB-ind1_like"/>
    <property type="match status" value="1"/>
</dbReference>
<sequence length="804" mass="93057">MAEGDSNNTNGSVDREITEGNVQNVTPWTATTGSEATFDYQRLIKQFGTTPVDEELIKKYERITGKKAHHLIRRNVFFSHRSLDDILDLYEKKQPFYLYTGRGPSSESMHLGHLIPFMFTKHLQDIFDVPLVIQLTDDEKFLWRDLTLEEAHHMAIENAKEIISIGFDINKTFIFTDLNYIAQSREFLSNVLKIQKCVNLNQAKKVFGFEDTDNIGKVGYPAVQAATAFSNSFPFIFGGRPDISCLIPCAIDQDPFFRVTRDVAPRLGYQKPSTFYSSFFPGLEGPGSKMSASIPTSSIFLSDSPKTIKDKINKHAFSGGKDTIEEHRKLGGDTTVDISYQYLTFFLEDDEALAKIKKDYESGELLTGYLKKELISILQKIIKDIQDRKATITDEVVQEFMKPRPLNFKFMSTNINYTHTMTEVLFPSVKWCQKLHFIALSVYVSEFIPDNINITKLYIQFSGTGIGAAGRNKYAFEIHFFKDIETERMRMFTYENYIEFRIPKAEVESWPRLTLKPEKLHWLQTDWSRATFEDSDPENDPENSEASMRDEQDDQLKKLMSDLYKDKENEIDEMKENLEQNTTKTYLICFNSLLWCMFSYIFVVTLRMLFVYQSEAGLHLYSSVISTLMIAEGIQFMEIIHVLLGWSKGDLTSTVFQNVGRWIILFIVVIPHESAHSLPAFTMVCFCWSAIEVIRFPYYILQLLNLDVEMMTWLRYTAWIPLYPTGMLSEMLTILFTLPEIHKEGKFDLPLPNNFNISFNMSLALQYYAIIVTLIFGPYMLYHMYKQSYKKLGLNKKKGKEKEN</sequence>
<keyword evidence="20" id="KW-0443">Lipid metabolism</keyword>
<dbReference type="GO" id="GO:0005789">
    <property type="term" value="C:endoplasmic reticulum membrane"/>
    <property type="evidence" value="ECO:0007669"/>
    <property type="project" value="UniProtKB-SubCell"/>
</dbReference>
<dbReference type="EC" id="4.2.1.134" evidence="6"/>
<evidence type="ECO:0000256" key="1">
    <source>
        <dbReference type="ARBA" id="ARBA00004477"/>
    </source>
</evidence>
<feature type="compositionally biased region" description="Polar residues" evidence="28">
    <location>
        <begin position="1"/>
        <end position="12"/>
    </location>
</feature>
<evidence type="ECO:0000256" key="14">
    <source>
        <dbReference type="ARBA" id="ARBA00022824"/>
    </source>
</evidence>
<dbReference type="SUPFAM" id="SSF52374">
    <property type="entry name" value="Nucleotidylyl transferase"/>
    <property type="match status" value="1"/>
</dbReference>
<reference evidence="31 32" key="1">
    <citation type="journal article" date="2023" name="BMC Biol.">
        <title>The compact genome of the sponge Oopsacas minuta (Hexactinellida) is lacking key metazoan core genes.</title>
        <authorList>
            <person name="Santini S."/>
            <person name="Schenkelaars Q."/>
            <person name="Jourda C."/>
            <person name="Duchesne M."/>
            <person name="Belahbib H."/>
            <person name="Rocher C."/>
            <person name="Selva M."/>
            <person name="Riesgo A."/>
            <person name="Vervoort M."/>
            <person name="Leys S.P."/>
            <person name="Kodjabachian L."/>
            <person name="Le Bivic A."/>
            <person name="Borchiellini C."/>
            <person name="Claverie J.M."/>
            <person name="Renard E."/>
        </authorList>
    </citation>
    <scope>NUCLEOTIDE SEQUENCE [LARGE SCALE GENOMIC DNA]</scope>
    <source>
        <strain evidence="31">SPO-2</strain>
    </source>
</reference>
<dbReference type="PROSITE" id="PS51203">
    <property type="entry name" value="CS"/>
    <property type="match status" value="1"/>
</dbReference>
<keyword evidence="22" id="KW-0030">Aminoacyl-tRNA synthetase</keyword>
<evidence type="ECO:0000256" key="23">
    <source>
        <dbReference type="ARBA" id="ARBA00023160"/>
    </source>
</evidence>
<dbReference type="EMBL" id="JAKMXF010000066">
    <property type="protein sequence ID" value="KAI6659164.1"/>
    <property type="molecule type" value="Genomic_DNA"/>
</dbReference>
<feature type="transmembrane region" description="Helical" evidence="29">
    <location>
        <begin position="680"/>
        <end position="701"/>
    </location>
</feature>
<evidence type="ECO:0000256" key="20">
    <source>
        <dbReference type="ARBA" id="ARBA00023098"/>
    </source>
</evidence>
<evidence type="ECO:0000256" key="25">
    <source>
        <dbReference type="ARBA" id="ARBA00030268"/>
    </source>
</evidence>
<dbReference type="Pfam" id="PF00579">
    <property type="entry name" value="tRNA-synt_1b"/>
    <property type="match status" value="1"/>
</dbReference>
<dbReference type="InterPro" id="IPR001412">
    <property type="entry name" value="aa-tRNA-synth_I_CS"/>
</dbReference>
<feature type="coiled-coil region" evidence="27">
    <location>
        <begin position="557"/>
        <end position="584"/>
    </location>
</feature>
<dbReference type="EC" id="6.1.1.2" evidence="7"/>
<dbReference type="Proteomes" id="UP001165289">
    <property type="component" value="Unassembled WGS sequence"/>
</dbReference>
<dbReference type="Gene3D" id="1.10.240.10">
    <property type="entry name" value="Tyrosyl-Transfer RNA Synthetase"/>
    <property type="match status" value="1"/>
</dbReference>
<dbReference type="GO" id="GO:0006633">
    <property type="term" value="P:fatty acid biosynthetic process"/>
    <property type="evidence" value="ECO:0007669"/>
    <property type="project" value="UniProtKB-KW"/>
</dbReference>
<name>A0AAV7KGF2_9METZ</name>
<keyword evidence="18 29" id="KW-1133">Transmembrane helix</keyword>
<comment type="subcellular location">
    <subcellularLocation>
        <location evidence="2">Cytoplasm</location>
    </subcellularLocation>
    <subcellularLocation>
        <location evidence="1">Endoplasmic reticulum membrane</location>
        <topology evidence="1">Multi-pass membrane protein</topology>
    </subcellularLocation>
</comment>
<evidence type="ECO:0000256" key="24">
    <source>
        <dbReference type="ARBA" id="ARBA00023239"/>
    </source>
</evidence>
<dbReference type="FunFam" id="1.10.240.10:FF:000003">
    <property type="entry name" value="Tryptophan--tRNA ligase, cytoplasmic"/>
    <property type="match status" value="1"/>
</dbReference>
<evidence type="ECO:0000256" key="17">
    <source>
        <dbReference type="ARBA" id="ARBA00022917"/>
    </source>
</evidence>
<keyword evidence="32" id="KW-1185">Reference proteome</keyword>
<feature type="compositionally biased region" description="Acidic residues" evidence="28">
    <location>
        <begin position="533"/>
        <end position="543"/>
    </location>
</feature>
<proteinExistence type="inferred from homology"/>
<dbReference type="SUPFAM" id="SSF49764">
    <property type="entry name" value="HSP20-like chaperones"/>
    <property type="match status" value="1"/>
</dbReference>
<evidence type="ECO:0000256" key="22">
    <source>
        <dbReference type="ARBA" id="ARBA00023146"/>
    </source>
</evidence>
<evidence type="ECO:0000256" key="15">
    <source>
        <dbReference type="ARBA" id="ARBA00022832"/>
    </source>
</evidence>
<keyword evidence="19 27" id="KW-0175">Coiled coil</keyword>
<comment type="caution">
    <text evidence="31">The sequence shown here is derived from an EMBL/GenBank/DDBJ whole genome shotgun (WGS) entry which is preliminary data.</text>
</comment>
<dbReference type="PROSITE" id="PS00178">
    <property type="entry name" value="AA_TRNA_LIGASE_I"/>
    <property type="match status" value="1"/>
</dbReference>
<keyword evidence="14" id="KW-0256">Endoplasmic reticulum</keyword>
<dbReference type="Gene3D" id="3.40.50.620">
    <property type="entry name" value="HUPs"/>
    <property type="match status" value="1"/>
</dbReference>
<dbReference type="InterPro" id="IPR002305">
    <property type="entry name" value="aa-tRNA-synth_Ic"/>
</dbReference>
<comment type="pathway">
    <text evidence="3">Lipid metabolism; fatty acid biosynthesis.</text>
</comment>
<dbReference type="Gene3D" id="2.60.40.790">
    <property type="match status" value="1"/>
</dbReference>
<dbReference type="CDD" id="cd00806">
    <property type="entry name" value="TrpRS_core"/>
    <property type="match status" value="1"/>
</dbReference>
<feature type="region of interest" description="Disordered" evidence="28">
    <location>
        <begin position="1"/>
        <end position="21"/>
    </location>
</feature>
<dbReference type="GO" id="GO:0006436">
    <property type="term" value="P:tryptophanyl-tRNA aminoacylation"/>
    <property type="evidence" value="ECO:0007669"/>
    <property type="project" value="InterPro"/>
</dbReference>
<evidence type="ECO:0000256" key="19">
    <source>
        <dbReference type="ARBA" id="ARBA00023054"/>
    </source>
</evidence>
<dbReference type="InterPro" id="IPR007482">
    <property type="entry name" value="Tyr_Pase-like_PTPLA"/>
</dbReference>
<feature type="transmembrane region" description="Helical" evidence="29">
    <location>
        <begin position="618"/>
        <end position="644"/>
    </location>
</feature>
<dbReference type="GO" id="GO:0102158">
    <property type="term" value="F:very-long-chain (3R)-3-hydroxyacyl-CoA dehydratase activity"/>
    <property type="evidence" value="ECO:0007669"/>
    <property type="project" value="UniProtKB-EC"/>
</dbReference>
<evidence type="ECO:0000259" key="30">
    <source>
        <dbReference type="PROSITE" id="PS51203"/>
    </source>
</evidence>
<feature type="transmembrane region" description="Helical" evidence="29">
    <location>
        <begin position="713"/>
        <end position="737"/>
    </location>
</feature>
<evidence type="ECO:0000313" key="32">
    <source>
        <dbReference type="Proteomes" id="UP001165289"/>
    </source>
</evidence>
<dbReference type="Pfam" id="PF04387">
    <property type="entry name" value="PTPLA"/>
    <property type="match status" value="1"/>
</dbReference>
<dbReference type="AlphaFoldDB" id="A0AAV7KGF2"/>
<keyword evidence="9" id="KW-0963">Cytoplasm</keyword>
<dbReference type="FunFam" id="3.40.50.620:FF:000033">
    <property type="entry name" value="tryptophan--tRNA ligase, cytoplasmic"/>
    <property type="match status" value="1"/>
</dbReference>
<organism evidence="31 32">
    <name type="scientific">Oopsacas minuta</name>
    <dbReference type="NCBI Taxonomy" id="111878"/>
    <lineage>
        <taxon>Eukaryota</taxon>
        <taxon>Metazoa</taxon>
        <taxon>Porifera</taxon>
        <taxon>Hexactinellida</taxon>
        <taxon>Hexasterophora</taxon>
        <taxon>Lyssacinosida</taxon>
        <taxon>Leucopsacidae</taxon>
        <taxon>Oopsacas</taxon>
    </lineage>
</organism>
<keyword evidence="24" id="KW-0456">Lyase</keyword>
<feature type="domain" description="CS" evidence="30">
    <location>
        <begin position="424"/>
        <end position="514"/>
    </location>
</feature>
<evidence type="ECO:0000256" key="10">
    <source>
        <dbReference type="ARBA" id="ARBA00022516"/>
    </source>
</evidence>
<evidence type="ECO:0000256" key="28">
    <source>
        <dbReference type="SAM" id="MobiDB-lite"/>
    </source>
</evidence>
<dbReference type="PRINTS" id="PR01039">
    <property type="entry name" value="TRNASYNTHTRP"/>
</dbReference>
<evidence type="ECO:0000313" key="31">
    <source>
        <dbReference type="EMBL" id="KAI6659164.1"/>
    </source>
</evidence>
<dbReference type="PANTHER" id="PTHR10055">
    <property type="entry name" value="TRYPTOPHANYL-TRNA SYNTHETASE"/>
    <property type="match status" value="1"/>
</dbReference>
<evidence type="ECO:0000256" key="2">
    <source>
        <dbReference type="ARBA" id="ARBA00004496"/>
    </source>
</evidence>
<evidence type="ECO:0000256" key="4">
    <source>
        <dbReference type="ARBA" id="ARBA00005594"/>
    </source>
</evidence>
<feature type="transmembrane region" description="Helical" evidence="29">
    <location>
        <begin position="757"/>
        <end position="782"/>
    </location>
</feature>
<evidence type="ECO:0000256" key="11">
    <source>
        <dbReference type="ARBA" id="ARBA00022598"/>
    </source>
</evidence>
<evidence type="ECO:0000256" key="3">
    <source>
        <dbReference type="ARBA" id="ARBA00005194"/>
    </source>
</evidence>
<gene>
    <name evidence="31" type="ORF">LOD99_14839</name>
</gene>
<evidence type="ECO:0000256" key="13">
    <source>
        <dbReference type="ARBA" id="ARBA00022741"/>
    </source>
</evidence>
<keyword evidence="16" id="KW-0067">ATP-binding</keyword>
<accession>A0AAV7KGF2</accession>
<evidence type="ECO:0000256" key="27">
    <source>
        <dbReference type="SAM" id="Coils"/>
    </source>
</evidence>
<keyword evidence="10" id="KW-0444">Lipid biosynthesis</keyword>
<protein>
    <recommendedName>
        <fullName evidence="8">Tryptophan--tRNA ligase, cytoplasmic</fullName>
        <ecNumber evidence="6">4.2.1.134</ecNumber>
        <ecNumber evidence="7">6.1.1.2</ecNumber>
    </recommendedName>
    <alternativeName>
        <fullName evidence="26">Protein-tyrosine phosphatase-like A domain-containing protein 1</fullName>
    </alternativeName>
    <alternativeName>
        <fullName evidence="25">Tryptophanyl-tRNA synthetase</fullName>
    </alternativeName>
</protein>
<evidence type="ECO:0000256" key="29">
    <source>
        <dbReference type="SAM" id="Phobius"/>
    </source>
</evidence>
<keyword evidence="21 29" id="KW-0472">Membrane</keyword>
<keyword evidence="23" id="KW-0275">Fatty acid biosynthesis</keyword>
<dbReference type="GO" id="GO:0004830">
    <property type="term" value="F:tryptophan-tRNA ligase activity"/>
    <property type="evidence" value="ECO:0007669"/>
    <property type="project" value="UniProtKB-EC"/>
</dbReference>
<evidence type="ECO:0000256" key="26">
    <source>
        <dbReference type="ARBA" id="ARBA00030687"/>
    </source>
</evidence>
<feature type="transmembrane region" description="Helical" evidence="29">
    <location>
        <begin position="585"/>
        <end position="606"/>
    </location>
</feature>
<dbReference type="NCBIfam" id="TIGR00233">
    <property type="entry name" value="trpS"/>
    <property type="match status" value="1"/>
</dbReference>
<evidence type="ECO:0000256" key="12">
    <source>
        <dbReference type="ARBA" id="ARBA00022692"/>
    </source>
</evidence>
<keyword evidence="13" id="KW-0547">Nucleotide-binding</keyword>
<evidence type="ECO:0000256" key="21">
    <source>
        <dbReference type="ARBA" id="ARBA00023136"/>
    </source>
</evidence>
<keyword evidence="15" id="KW-0276">Fatty acid metabolism</keyword>
<dbReference type="InterPro" id="IPR008978">
    <property type="entry name" value="HSP20-like_chaperone"/>
</dbReference>
<dbReference type="PANTHER" id="PTHR10055:SF1">
    <property type="entry name" value="TRYPTOPHAN--TRNA LIGASE, CYTOPLASMIC"/>
    <property type="match status" value="1"/>
</dbReference>
<evidence type="ECO:0000256" key="6">
    <source>
        <dbReference type="ARBA" id="ARBA00013122"/>
    </source>
</evidence>
<dbReference type="InterPro" id="IPR002306">
    <property type="entry name" value="Trp-tRNA-ligase"/>
</dbReference>
<dbReference type="GO" id="GO:0005524">
    <property type="term" value="F:ATP binding"/>
    <property type="evidence" value="ECO:0007669"/>
    <property type="project" value="UniProtKB-KW"/>
</dbReference>
<keyword evidence="11 31" id="KW-0436">Ligase</keyword>
<evidence type="ECO:0000256" key="7">
    <source>
        <dbReference type="ARBA" id="ARBA00013161"/>
    </source>
</evidence>
<keyword evidence="17" id="KW-0648">Protein biosynthesis</keyword>
<evidence type="ECO:0000256" key="18">
    <source>
        <dbReference type="ARBA" id="ARBA00022989"/>
    </source>
</evidence>
<dbReference type="InterPro" id="IPR007052">
    <property type="entry name" value="CS_dom"/>
</dbReference>